<organism evidence="2">
    <name type="scientific">marine sediment metagenome</name>
    <dbReference type="NCBI Taxonomy" id="412755"/>
    <lineage>
        <taxon>unclassified sequences</taxon>
        <taxon>metagenomes</taxon>
        <taxon>ecological metagenomes</taxon>
    </lineage>
</organism>
<name>A0A0F9SFA7_9ZZZZ</name>
<protein>
    <submittedName>
        <fullName evidence="2">Uncharacterized protein</fullName>
    </submittedName>
</protein>
<reference evidence="2" key="1">
    <citation type="journal article" date="2015" name="Nature">
        <title>Complex archaea that bridge the gap between prokaryotes and eukaryotes.</title>
        <authorList>
            <person name="Spang A."/>
            <person name="Saw J.H."/>
            <person name="Jorgensen S.L."/>
            <person name="Zaremba-Niedzwiedzka K."/>
            <person name="Martijn J."/>
            <person name="Lind A.E."/>
            <person name="van Eijk R."/>
            <person name="Schleper C."/>
            <person name="Guy L."/>
            <person name="Ettema T.J."/>
        </authorList>
    </citation>
    <scope>NUCLEOTIDE SEQUENCE</scope>
</reference>
<evidence type="ECO:0000313" key="2">
    <source>
        <dbReference type="EMBL" id="KKN65714.1"/>
    </source>
</evidence>
<dbReference type="AlphaFoldDB" id="A0A0F9SFA7"/>
<proteinExistence type="predicted"/>
<gene>
    <name evidence="2" type="ORF">LCGC14_0478530</name>
</gene>
<dbReference type="EMBL" id="LAZR01000517">
    <property type="protein sequence ID" value="KKN65714.1"/>
    <property type="molecule type" value="Genomic_DNA"/>
</dbReference>
<accession>A0A0F9SFA7</accession>
<feature type="compositionally biased region" description="Polar residues" evidence="1">
    <location>
        <begin position="119"/>
        <end position="130"/>
    </location>
</feature>
<evidence type="ECO:0000256" key="1">
    <source>
        <dbReference type="SAM" id="MobiDB-lite"/>
    </source>
</evidence>
<feature type="region of interest" description="Disordered" evidence="1">
    <location>
        <begin position="119"/>
        <end position="142"/>
    </location>
</feature>
<comment type="caution">
    <text evidence="2">The sequence shown here is derived from an EMBL/GenBank/DDBJ whole genome shotgun (WGS) entry which is preliminary data.</text>
</comment>
<sequence length="142" mass="15975">MEANEIENYAKSFIGRTIKKHVNKNFIGKSIVALIFHHDSMRRVDSAKSLSDNAGNFWFLVECESGMLGRYESDDYPKSRWTKYPSQKTSNGVSYSDAKLREVCLRSAELGSLTSTVVTRSNDPWSNTPDGETCGPSGLRWL</sequence>